<feature type="transmembrane region" description="Helical" evidence="1">
    <location>
        <begin position="64"/>
        <end position="82"/>
    </location>
</feature>
<feature type="transmembrane region" description="Helical" evidence="1">
    <location>
        <begin position="102"/>
        <end position="123"/>
    </location>
</feature>
<sequence length="179" mass="19454">MTFLGYEVGFLFLSLVLWWTRLWLTGLLPPWLLDGLQAALYVLAGFLPWMIAESSTVKRQQVQSAVFIALLGMAVSAALAPFLSGDIDPTGGHDILAFPRCWLASVAPNIALTLAVLYALVVWSARRPDQVALRKTGTGSSPFALAWLAACFYGAGVALWALVDRHALVFSGVYAWPSR</sequence>
<gene>
    <name evidence="2" type="ORF">Dalu01_03259</name>
</gene>
<keyword evidence="1" id="KW-0812">Transmembrane</keyword>
<dbReference type="RefSeq" id="WP_345457079.1">
    <property type="nucleotide sequence ID" value="NZ_BAABRV010000010.1"/>
</dbReference>
<evidence type="ECO:0000256" key="1">
    <source>
        <dbReference type="SAM" id="Phobius"/>
    </source>
</evidence>
<dbReference type="EMBL" id="BAABRV010000010">
    <property type="protein sequence ID" value="GAA5534845.1"/>
    <property type="molecule type" value="Genomic_DNA"/>
</dbReference>
<comment type="caution">
    <text evidence="2">The sequence shown here is derived from an EMBL/GenBank/DDBJ whole genome shotgun (WGS) entry which is preliminary data.</text>
</comment>
<keyword evidence="3" id="KW-1185">Reference proteome</keyword>
<evidence type="ECO:0000313" key="3">
    <source>
        <dbReference type="Proteomes" id="UP001404956"/>
    </source>
</evidence>
<feature type="transmembrane region" description="Helical" evidence="1">
    <location>
        <begin position="144"/>
        <end position="163"/>
    </location>
</feature>
<protein>
    <submittedName>
        <fullName evidence="2">Uncharacterized protein</fullName>
    </submittedName>
</protein>
<name>A0ABP9XHK3_9DEIO</name>
<organism evidence="2 3">
    <name type="scientific">Deinococcus aluminii</name>
    <dbReference type="NCBI Taxonomy" id="1656885"/>
    <lineage>
        <taxon>Bacteria</taxon>
        <taxon>Thermotogati</taxon>
        <taxon>Deinococcota</taxon>
        <taxon>Deinococci</taxon>
        <taxon>Deinococcales</taxon>
        <taxon>Deinococcaceae</taxon>
        <taxon>Deinococcus</taxon>
    </lineage>
</organism>
<dbReference type="Proteomes" id="UP001404956">
    <property type="component" value="Unassembled WGS sequence"/>
</dbReference>
<accession>A0ABP9XHK3</accession>
<reference evidence="2 3" key="1">
    <citation type="submission" date="2024-02" db="EMBL/GenBank/DDBJ databases">
        <title>Deinococcus aluminii NBRC 112889.</title>
        <authorList>
            <person name="Ichikawa N."/>
            <person name="Katano-Makiyama Y."/>
            <person name="Hidaka K."/>
        </authorList>
    </citation>
    <scope>NUCLEOTIDE SEQUENCE [LARGE SCALE GENOMIC DNA]</scope>
    <source>
        <strain evidence="2 3">NBRC 112889</strain>
    </source>
</reference>
<proteinExistence type="predicted"/>
<keyword evidence="1" id="KW-1133">Transmembrane helix</keyword>
<keyword evidence="1" id="KW-0472">Membrane</keyword>
<feature type="transmembrane region" description="Helical" evidence="1">
    <location>
        <begin position="7"/>
        <end position="24"/>
    </location>
</feature>
<feature type="transmembrane region" description="Helical" evidence="1">
    <location>
        <begin position="30"/>
        <end position="52"/>
    </location>
</feature>
<evidence type="ECO:0000313" key="2">
    <source>
        <dbReference type="EMBL" id="GAA5534845.1"/>
    </source>
</evidence>